<comment type="similarity">
    <text evidence="1">Belongs to the FPP/GGPP synthase family.</text>
</comment>
<dbReference type="AlphaFoldDB" id="A0A814N9P4"/>
<evidence type="ECO:0000313" key="6">
    <source>
        <dbReference type="Proteomes" id="UP000663829"/>
    </source>
</evidence>
<evidence type="ECO:0000313" key="4">
    <source>
        <dbReference type="EMBL" id="CAF3648406.1"/>
    </source>
</evidence>
<protein>
    <recommendedName>
        <fullName evidence="7">Prenyl transferase</fullName>
    </recommendedName>
</protein>
<dbReference type="EMBL" id="CAJNOQ010005179">
    <property type="protein sequence ID" value="CAF1089024.1"/>
    <property type="molecule type" value="Genomic_DNA"/>
</dbReference>
<dbReference type="EMBL" id="CAJOBA010002523">
    <property type="protein sequence ID" value="CAF3648406.1"/>
    <property type="molecule type" value="Genomic_DNA"/>
</dbReference>
<comment type="caution">
    <text evidence="3">The sequence shown here is derived from an EMBL/GenBank/DDBJ whole genome shotgun (WGS) entry which is preliminary data.</text>
</comment>
<evidence type="ECO:0000313" key="3">
    <source>
        <dbReference type="EMBL" id="CAF1089024.1"/>
    </source>
</evidence>
<sequence length="375" mass="42056">MRLTRALYFLSSNGFYVHAKNKTPNWLPILSQGEKQIGYSSSLRSLLSLKYLFNEEVSTLVAYLRKLVGTGHPLLKLASNMLDSPPKTAHARSVLLLLISKAAGIPSSTEMNSTDIKHGLHENQRHLAEIIEMIHLGMLGHRGNLDDSSTIQENRSDLEQGNKLAVLGGDYLLSQACGRLADFKQSEVVETIGTAIKDCVKAEFYLDEKKSLQTLSEWYKLTALSVANLVAYGCRASLQLVNHSKLMQDNAYYLCRHIIFSCMMYNDISQYAIQTSTTDNTTNTTPLSSSSLMLYGLSPVQLSYPYSMAKELEQHDPSKPITYTDKLTLDKCREQCVRETYKGFQLLEKFPDQSSQAVDTLRTILQQTQEGVMKT</sequence>
<evidence type="ECO:0000313" key="2">
    <source>
        <dbReference type="EMBL" id="CAF0863649.1"/>
    </source>
</evidence>
<keyword evidence="1" id="KW-0808">Transferase</keyword>
<proteinExistence type="inferred from homology"/>
<dbReference type="Proteomes" id="UP000677228">
    <property type="component" value="Unassembled WGS sequence"/>
</dbReference>
<dbReference type="GO" id="GO:0008299">
    <property type="term" value="P:isoprenoid biosynthetic process"/>
    <property type="evidence" value="ECO:0007669"/>
    <property type="project" value="InterPro"/>
</dbReference>
<dbReference type="OrthoDB" id="9983019at2759"/>
<dbReference type="GO" id="GO:0006744">
    <property type="term" value="P:ubiquinone biosynthetic process"/>
    <property type="evidence" value="ECO:0007669"/>
    <property type="project" value="TreeGrafter"/>
</dbReference>
<dbReference type="GO" id="GO:0004659">
    <property type="term" value="F:prenyltransferase activity"/>
    <property type="evidence" value="ECO:0007669"/>
    <property type="project" value="InterPro"/>
</dbReference>
<evidence type="ECO:0008006" key="7">
    <source>
        <dbReference type="Google" id="ProtNLM"/>
    </source>
</evidence>
<dbReference type="EMBL" id="CAJOBC010005177">
    <property type="protein sequence ID" value="CAF3854454.1"/>
    <property type="molecule type" value="Genomic_DNA"/>
</dbReference>
<dbReference type="GO" id="GO:0005739">
    <property type="term" value="C:mitochondrion"/>
    <property type="evidence" value="ECO:0007669"/>
    <property type="project" value="TreeGrafter"/>
</dbReference>
<dbReference type="Proteomes" id="UP000682733">
    <property type="component" value="Unassembled WGS sequence"/>
</dbReference>
<dbReference type="EMBL" id="CAJNOK010002523">
    <property type="protein sequence ID" value="CAF0863649.1"/>
    <property type="molecule type" value="Genomic_DNA"/>
</dbReference>
<dbReference type="PANTHER" id="PTHR12001">
    <property type="entry name" value="GERANYLGERANYL PYROPHOSPHATE SYNTHASE"/>
    <property type="match status" value="1"/>
</dbReference>
<dbReference type="InterPro" id="IPR000092">
    <property type="entry name" value="Polyprenyl_synt"/>
</dbReference>
<dbReference type="SUPFAM" id="SSF48576">
    <property type="entry name" value="Terpenoid synthases"/>
    <property type="match status" value="1"/>
</dbReference>
<evidence type="ECO:0000256" key="1">
    <source>
        <dbReference type="RuleBase" id="RU004466"/>
    </source>
</evidence>
<evidence type="ECO:0000313" key="5">
    <source>
        <dbReference type="EMBL" id="CAF3854454.1"/>
    </source>
</evidence>
<dbReference type="PANTHER" id="PTHR12001:SF55">
    <property type="entry name" value="ALL TRANS-POLYPRENYL-DIPHOSPHATE SYNTHASE PDSS2"/>
    <property type="match status" value="1"/>
</dbReference>
<keyword evidence="6" id="KW-1185">Reference proteome</keyword>
<dbReference type="Pfam" id="PF00348">
    <property type="entry name" value="polyprenyl_synt"/>
    <property type="match status" value="1"/>
</dbReference>
<dbReference type="Proteomes" id="UP000681722">
    <property type="component" value="Unassembled WGS sequence"/>
</dbReference>
<gene>
    <name evidence="3" type="ORF">GPM918_LOCUS18160</name>
    <name evidence="2" type="ORF">OVA965_LOCUS7761</name>
    <name evidence="5" type="ORF">SRO942_LOCUS18153</name>
    <name evidence="4" type="ORF">TMI583_LOCUS7756</name>
</gene>
<accession>A0A814N9P4</accession>
<dbReference type="Gene3D" id="1.10.600.10">
    <property type="entry name" value="Farnesyl Diphosphate Synthase"/>
    <property type="match status" value="1"/>
</dbReference>
<organism evidence="3 6">
    <name type="scientific">Didymodactylos carnosus</name>
    <dbReference type="NCBI Taxonomy" id="1234261"/>
    <lineage>
        <taxon>Eukaryota</taxon>
        <taxon>Metazoa</taxon>
        <taxon>Spiralia</taxon>
        <taxon>Gnathifera</taxon>
        <taxon>Rotifera</taxon>
        <taxon>Eurotatoria</taxon>
        <taxon>Bdelloidea</taxon>
        <taxon>Philodinida</taxon>
        <taxon>Philodinidae</taxon>
        <taxon>Didymodactylos</taxon>
    </lineage>
</organism>
<dbReference type="InterPro" id="IPR008949">
    <property type="entry name" value="Isoprenoid_synthase_dom_sf"/>
</dbReference>
<reference evidence="3" key="1">
    <citation type="submission" date="2021-02" db="EMBL/GenBank/DDBJ databases">
        <authorList>
            <person name="Nowell W R."/>
        </authorList>
    </citation>
    <scope>NUCLEOTIDE SEQUENCE</scope>
</reference>
<name>A0A814N9P4_9BILA</name>
<dbReference type="GO" id="GO:1990234">
    <property type="term" value="C:transferase complex"/>
    <property type="evidence" value="ECO:0007669"/>
    <property type="project" value="TreeGrafter"/>
</dbReference>
<dbReference type="Proteomes" id="UP000663829">
    <property type="component" value="Unassembled WGS sequence"/>
</dbReference>